<dbReference type="NCBIfam" id="TIGR03757">
    <property type="entry name" value="conj_TIGR03757"/>
    <property type="match status" value="1"/>
</dbReference>
<proteinExistence type="predicted"/>
<dbReference type="AlphaFoldDB" id="A0A427HGE3"/>
<dbReference type="RefSeq" id="WP_124084280.1">
    <property type="nucleotide sequence ID" value="NZ_RHRS01000038.1"/>
</dbReference>
<evidence type="ECO:0000313" key="2">
    <source>
        <dbReference type="EMBL" id="RRW33724.1"/>
    </source>
</evidence>
<accession>A0A427HGE3</accession>
<organism evidence="2 3">
    <name type="scientific">Ectopseudomonas oleovorans</name>
    <name type="common">Pseudomonas oleovorans</name>
    <dbReference type="NCBI Taxonomy" id="301"/>
    <lineage>
        <taxon>Bacteria</taxon>
        <taxon>Pseudomonadati</taxon>
        <taxon>Pseudomonadota</taxon>
        <taxon>Gammaproteobacteria</taxon>
        <taxon>Pseudomonadales</taxon>
        <taxon>Pseudomonadaceae</taxon>
        <taxon>Ectopseudomonas</taxon>
    </lineage>
</organism>
<feature type="signal peptide" evidence="1">
    <location>
        <begin position="1"/>
        <end position="31"/>
    </location>
</feature>
<reference evidence="2 3" key="1">
    <citation type="submission" date="2018-10" db="EMBL/GenBank/DDBJ databases">
        <title>Transmission dynamics of multidrug resistant bacteria on intensive care unit surfaces.</title>
        <authorList>
            <person name="D'Souza A.W."/>
            <person name="Potter R.F."/>
            <person name="Wallace M."/>
            <person name="Shupe A."/>
            <person name="Patel S."/>
            <person name="Sun S."/>
            <person name="Gul D."/>
            <person name="Kwon J.H."/>
            <person name="Andleeb S."/>
            <person name="Burnham C.-A.D."/>
            <person name="Dantas G."/>
        </authorList>
    </citation>
    <scope>NUCLEOTIDE SEQUENCE [LARGE SCALE GENOMIC DNA]</scope>
    <source>
        <strain evidence="2 3">PO_271</strain>
    </source>
</reference>
<evidence type="ECO:0000313" key="3">
    <source>
        <dbReference type="Proteomes" id="UP000272833"/>
    </source>
</evidence>
<dbReference type="Pfam" id="PF07511">
    <property type="entry name" value="DUF1525"/>
    <property type="match status" value="1"/>
</dbReference>
<dbReference type="InterPro" id="IPR011090">
    <property type="entry name" value="Integr_conj_element_PFL4709"/>
</dbReference>
<protein>
    <submittedName>
        <fullName evidence="2">TIGR03757 family integrating conjugative element protein</fullName>
    </submittedName>
</protein>
<dbReference type="EMBL" id="RHRS01000038">
    <property type="protein sequence ID" value="RRW33724.1"/>
    <property type="molecule type" value="Genomic_DNA"/>
</dbReference>
<name>A0A427HGE3_ECTOL</name>
<dbReference type="Proteomes" id="UP000272833">
    <property type="component" value="Unassembled WGS sequence"/>
</dbReference>
<sequence>MPAQRLCRLPLRPSLCAAALCAALLAPLMQAAEILVVTDSRHPVQIDGNARLIELDKPARIEAELGAHVPADPSSGAALVQQRLNSGGVELQQRLGAAYQGVVDAWSLGVTTIPAVIVDHRYVVYGEPDVAKAVALIEAHRRTQP</sequence>
<keyword evidence="1" id="KW-0732">Signal</keyword>
<feature type="chain" id="PRO_5019423360" evidence="1">
    <location>
        <begin position="32"/>
        <end position="145"/>
    </location>
</feature>
<comment type="caution">
    <text evidence="2">The sequence shown here is derived from an EMBL/GenBank/DDBJ whole genome shotgun (WGS) entry which is preliminary data.</text>
</comment>
<evidence type="ECO:0000256" key="1">
    <source>
        <dbReference type="SAM" id="SignalP"/>
    </source>
</evidence>
<gene>
    <name evidence="2" type="ORF">EGJ44_14780</name>
</gene>